<dbReference type="Proteomes" id="UP000197032">
    <property type="component" value="Unassembled WGS sequence"/>
</dbReference>
<feature type="non-terminal residue" evidence="1">
    <location>
        <position position="1"/>
    </location>
</feature>
<keyword evidence="2" id="KW-1185">Reference proteome</keyword>
<proteinExistence type="predicted"/>
<accession>A0A1Z5HV38</accession>
<dbReference type="EMBL" id="BDGJ01000117">
    <property type="protein sequence ID" value="GAW93205.1"/>
    <property type="molecule type" value="Genomic_DNA"/>
</dbReference>
<evidence type="ECO:0000313" key="2">
    <source>
        <dbReference type="Proteomes" id="UP000197032"/>
    </source>
</evidence>
<protein>
    <submittedName>
        <fullName evidence="1">Uncharacterized protein</fullName>
    </submittedName>
</protein>
<dbReference type="AlphaFoldDB" id="A0A1Z5HV38"/>
<comment type="caution">
    <text evidence="1">The sequence shown here is derived from an EMBL/GenBank/DDBJ whole genome shotgun (WGS) entry which is preliminary data.</text>
</comment>
<gene>
    <name evidence="1" type="ORF">KKC1_23440</name>
</gene>
<reference evidence="2" key="1">
    <citation type="journal article" date="2017" name="Appl. Environ. Microbiol.">
        <title>Genomic Analysis of Calderihabitans maritimus KKC1, a Thermophilic, Hydrogenogenic, Carboxydotrophic Bacterium Isolated from Marine Sediment.</title>
        <authorList>
            <person name="Omae K."/>
            <person name="Yoneda Y."/>
            <person name="Fukuyama Y."/>
            <person name="Yoshida T."/>
            <person name="Sako Y."/>
        </authorList>
    </citation>
    <scope>NUCLEOTIDE SEQUENCE [LARGE SCALE GENOMIC DNA]</scope>
    <source>
        <strain evidence="2">KKC1</strain>
    </source>
</reference>
<organism evidence="1 2">
    <name type="scientific">Calderihabitans maritimus</name>
    <dbReference type="NCBI Taxonomy" id="1246530"/>
    <lineage>
        <taxon>Bacteria</taxon>
        <taxon>Bacillati</taxon>
        <taxon>Bacillota</taxon>
        <taxon>Clostridia</taxon>
        <taxon>Neomoorellales</taxon>
        <taxon>Calderihabitantaceae</taxon>
        <taxon>Calderihabitans</taxon>
    </lineage>
</organism>
<sequence>DLATPLPEDGHFLPAPDDG</sequence>
<evidence type="ECO:0000313" key="1">
    <source>
        <dbReference type="EMBL" id="GAW93205.1"/>
    </source>
</evidence>
<name>A0A1Z5HV38_9FIRM</name>